<feature type="region of interest" description="Disordered" evidence="2">
    <location>
        <begin position="360"/>
        <end position="392"/>
    </location>
</feature>
<keyword evidence="1" id="KW-0863">Zinc-finger</keyword>
<dbReference type="EMBL" id="CP006585">
    <property type="protein sequence ID" value="AGW12293.1"/>
    <property type="molecule type" value="Genomic_DNA"/>
</dbReference>
<dbReference type="Proteomes" id="UP000016587">
    <property type="component" value="Chromosome"/>
</dbReference>
<dbReference type="PROSITE" id="PS50966">
    <property type="entry name" value="ZF_SWIM"/>
    <property type="match status" value="1"/>
</dbReference>
<dbReference type="KEGG" id="dgg:DGI_0372"/>
<evidence type="ECO:0000256" key="2">
    <source>
        <dbReference type="SAM" id="MobiDB-lite"/>
    </source>
</evidence>
<keyword evidence="3" id="KW-0812">Transmembrane</keyword>
<feature type="transmembrane region" description="Helical" evidence="3">
    <location>
        <begin position="322"/>
        <end position="342"/>
    </location>
</feature>
<reference evidence="5 6" key="1">
    <citation type="journal article" date="2013" name="J. Bacteriol.">
        <title>Roles of HynAB and Ech, the only two hydrogenases found in the model sulfate reducer Desulfovibrio gigas.</title>
        <authorList>
            <person name="Morais-Silva F.O."/>
            <person name="Santos C.I."/>
            <person name="Rodrigues R."/>
            <person name="Pereira I.A."/>
            <person name="Rodrigues-Pousada C."/>
        </authorList>
    </citation>
    <scope>NUCLEOTIDE SEQUENCE [LARGE SCALE GENOMIC DNA]</scope>
    <source>
        <strain evidence="6">ATCC 19364 / DSM 1382 / NCIMB 9332 / VKM B-1759</strain>
    </source>
</reference>
<evidence type="ECO:0000259" key="4">
    <source>
        <dbReference type="PROSITE" id="PS50966"/>
    </source>
</evidence>
<feature type="region of interest" description="Disordered" evidence="2">
    <location>
        <begin position="172"/>
        <end position="314"/>
    </location>
</feature>
<keyword evidence="6" id="KW-1185">Reference proteome</keyword>
<accession>T2G7M3</accession>
<sequence>MPPADDAPFSSDSFLVDSFTGDNAVYEVDPQAWTCTCEEWLVTRAAFKPHDVRRLCPHLLHVFRVQPDLLPDGFKERDRRIVERLEPLRLGYPICRRIVSLPLPALVHQSGPDSADIFFPRDRSIPWASVLCAEGFFHYHPGEDRWANRRAPADPAHCQILELRIHKALSQEGGPAGQGYPLPPEATGWAAPAHHQHEDARTFPLGEMPNSMSDSLPEAISDPMLDAPLAMPSIPQAPPIPQAPGGQPGTQDYPGPFAAPPGEPPPPLPRPAHDPVASPGKDRPASPPVNRDPLRLGTGSPQRSIPAKGRHVVRSTAPTRRVALTLLIMLTISAVGAFFFVMHAPELSLHAITRSLTKLLEGDAPPPPTPGRTSAADPPPAAGLQTVPGGHWPAKEQARDILKLIEANPSQGRYTITKKLPDSVVLFGVDLDVQSIYHVERYTNGTEDRQSWLGHTMFRLESASQGGSLADVPAGQR</sequence>
<reference evidence="6" key="2">
    <citation type="submission" date="2013-07" db="EMBL/GenBank/DDBJ databases">
        <authorList>
            <person name="Morais-Silva F.O."/>
            <person name="Rezende A.M."/>
            <person name="Pimentel C."/>
            <person name="Resende D.M."/>
            <person name="Santos C.I."/>
            <person name="Clemente C."/>
            <person name="de Oliveira L.M."/>
            <person name="da Silva S.M."/>
            <person name="Costa D.A."/>
            <person name="Varela-Raposo A."/>
            <person name="Horacio E.C.A."/>
            <person name="Matos M."/>
            <person name="Flores O."/>
            <person name="Ruiz J.C."/>
            <person name="Rodrigues-Pousada C."/>
        </authorList>
    </citation>
    <scope>NUCLEOTIDE SEQUENCE [LARGE SCALE GENOMIC DNA]</scope>
    <source>
        <strain evidence="6">ATCC 19364 / DSM 1382 / NCIMB 9332 / VKM B-1759</strain>
    </source>
</reference>
<gene>
    <name evidence="5" type="ORF">DGI_0372</name>
</gene>
<feature type="compositionally biased region" description="Pro residues" evidence="2">
    <location>
        <begin position="257"/>
        <end position="270"/>
    </location>
</feature>
<keyword evidence="1" id="KW-0862">Zinc</keyword>
<dbReference type="STRING" id="1121448.DGI_0372"/>
<dbReference type="PATRIC" id="fig|1121448.10.peg.373"/>
<organism evidence="5 6">
    <name type="scientific">Megalodesulfovibrio gigas (strain ATCC 19364 / DSM 1382 / NCIMB 9332 / VKM B-1759)</name>
    <name type="common">Desulfovibrio gigas</name>
    <dbReference type="NCBI Taxonomy" id="1121448"/>
    <lineage>
        <taxon>Bacteria</taxon>
        <taxon>Pseudomonadati</taxon>
        <taxon>Thermodesulfobacteriota</taxon>
        <taxon>Desulfovibrionia</taxon>
        <taxon>Desulfovibrionales</taxon>
        <taxon>Desulfovibrionaceae</taxon>
        <taxon>Megalodesulfovibrio</taxon>
    </lineage>
</organism>
<protein>
    <recommendedName>
        <fullName evidence="4">SWIM-type domain-containing protein</fullName>
    </recommendedName>
</protein>
<dbReference type="GO" id="GO:0008270">
    <property type="term" value="F:zinc ion binding"/>
    <property type="evidence" value="ECO:0007669"/>
    <property type="project" value="UniProtKB-KW"/>
</dbReference>
<dbReference type="RefSeq" id="WP_021758912.1">
    <property type="nucleotide sequence ID" value="NC_022444.1"/>
</dbReference>
<evidence type="ECO:0000313" key="6">
    <source>
        <dbReference type="Proteomes" id="UP000016587"/>
    </source>
</evidence>
<keyword evidence="3" id="KW-1133">Transmembrane helix</keyword>
<dbReference type="HOGENOM" id="CLU_572031_0_0_7"/>
<dbReference type="AlphaFoldDB" id="T2G7M3"/>
<dbReference type="OrthoDB" id="5450617at2"/>
<evidence type="ECO:0000313" key="5">
    <source>
        <dbReference type="EMBL" id="AGW12293.1"/>
    </source>
</evidence>
<proteinExistence type="predicted"/>
<dbReference type="eggNOG" id="ENOG50318FK">
    <property type="taxonomic scope" value="Bacteria"/>
</dbReference>
<name>T2G7M3_MEGG1</name>
<evidence type="ECO:0000256" key="1">
    <source>
        <dbReference type="PROSITE-ProRule" id="PRU00325"/>
    </source>
</evidence>
<keyword evidence="3" id="KW-0472">Membrane</keyword>
<keyword evidence="1" id="KW-0479">Metal-binding</keyword>
<evidence type="ECO:0000256" key="3">
    <source>
        <dbReference type="SAM" id="Phobius"/>
    </source>
</evidence>
<feature type="domain" description="SWIM-type" evidence="4">
    <location>
        <begin position="26"/>
        <end position="67"/>
    </location>
</feature>
<dbReference type="InterPro" id="IPR007527">
    <property type="entry name" value="Znf_SWIM"/>
</dbReference>